<dbReference type="Gene3D" id="2.40.70.10">
    <property type="entry name" value="Acid Proteases"/>
    <property type="match status" value="1"/>
</dbReference>
<organism evidence="1 2">
    <name type="scientific">Sesamum alatum</name>
    <dbReference type="NCBI Taxonomy" id="300844"/>
    <lineage>
        <taxon>Eukaryota</taxon>
        <taxon>Viridiplantae</taxon>
        <taxon>Streptophyta</taxon>
        <taxon>Embryophyta</taxon>
        <taxon>Tracheophyta</taxon>
        <taxon>Spermatophyta</taxon>
        <taxon>Magnoliopsida</taxon>
        <taxon>eudicotyledons</taxon>
        <taxon>Gunneridae</taxon>
        <taxon>Pentapetalae</taxon>
        <taxon>asterids</taxon>
        <taxon>lamiids</taxon>
        <taxon>Lamiales</taxon>
        <taxon>Pedaliaceae</taxon>
        <taxon>Sesamum</taxon>
    </lineage>
</organism>
<dbReference type="InterPro" id="IPR021109">
    <property type="entry name" value="Peptidase_aspartic_dom_sf"/>
</dbReference>
<comment type="caution">
    <text evidence="1">The sequence shown here is derived from an EMBL/GenBank/DDBJ whole genome shotgun (WGS) entry which is preliminary data.</text>
</comment>
<protein>
    <submittedName>
        <fullName evidence="1">Uncharacterized protein</fullName>
    </submittedName>
</protein>
<sequence>MRVSEFEGRLTDSWGRIRPLSGRKFLARKIPCGNWYQGFQQRVLDLLGQSLEILPPTSFLQVDSRCIWVDSLQRATNAMPGAIEARVISITGHVSVLVDVVDMKFVARKDEVNFVKWAVSKLEDRVPHSKVKAVRVPEGEKVSITNMYLTVDAKLWRRTRLCDDASANHDNIKTWEGLQNGAQTNFIVKCQGSTRVNPLQLLSALQEKAAPKQKGLMYVRVQVNGKEVMAMVDSGATHNFVADYEIQMLGLSLTQYSSRLKAVNLEAKPI</sequence>
<evidence type="ECO:0000313" key="2">
    <source>
        <dbReference type="Proteomes" id="UP001293254"/>
    </source>
</evidence>
<evidence type="ECO:0000313" key="1">
    <source>
        <dbReference type="EMBL" id="KAK4423142.1"/>
    </source>
</evidence>
<gene>
    <name evidence="1" type="ORF">Salat_1896900</name>
</gene>
<reference evidence="1" key="1">
    <citation type="submission" date="2020-06" db="EMBL/GenBank/DDBJ databases">
        <authorList>
            <person name="Li T."/>
            <person name="Hu X."/>
            <person name="Zhang T."/>
            <person name="Song X."/>
            <person name="Zhang H."/>
            <person name="Dai N."/>
            <person name="Sheng W."/>
            <person name="Hou X."/>
            <person name="Wei L."/>
        </authorList>
    </citation>
    <scope>NUCLEOTIDE SEQUENCE</scope>
    <source>
        <strain evidence="1">3651</strain>
        <tissue evidence="1">Leaf</tissue>
    </source>
</reference>
<dbReference type="SUPFAM" id="SSF50630">
    <property type="entry name" value="Acid proteases"/>
    <property type="match status" value="1"/>
</dbReference>
<reference evidence="1" key="2">
    <citation type="journal article" date="2024" name="Plant">
        <title>Genomic evolution and insights into agronomic trait innovations of Sesamum species.</title>
        <authorList>
            <person name="Miao H."/>
            <person name="Wang L."/>
            <person name="Qu L."/>
            <person name="Liu H."/>
            <person name="Sun Y."/>
            <person name="Le M."/>
            <person name="Wang Q."/>
            <person name="Wei S."/>
            <person name="Zheng Y."/>
            <person name="Lin W."/>
            <person name="Duan Y."/>
            <person name="Cao H."/>
            <person name="Xiong S."/>
            <person name="Wang X."/>
            <person name="Wei L."/>
            <person name="Li C."/>
            <person name="Ma Q."/>
            <person name="Ju M."/>
            <person name="Zhao R."/>
            <person name="Li G."/>
            <person name="Mu C."/>
            <person name="Tian Q."/>
            <person name="Mei H."/>
            <person name="Zhang T."/>
            <person name="Gao T."/>
            <person name="Zhang H."/>
        </authorList>
    </citation>
    <scope>NUCLEOTIDE SEQUENCE</scope>
    <source>
        <strain evidence="1">3651</strain>
    </source>
</reference>
<name>A0AAE1Y443_9LAMI</name>
<dbReference type="AlphaFoldDB" id="A0AAE1Y443"/>
<dbReference type="Proteomes" id="UP001293254">
    <property type="component" value="Unassembled WGS sequence"/>
</dbReference>
<dbReference type="Pfam" id="PF13650">
    <property type="entry name" value="Asp_protease_2"/>
    <property type="match status" value="1"/>
</dbReference>
<accession>A0AAE1Y443</accession>
<keyword evidence="2" id="KW-1185">Reference proteome</keyword>
<proteinExistence type="predicted"/>
<dbReference type="EMBL" id="JACGWO010000007">
    <property type="protein sequence ID" value="KAK4423142.1"/>
    <property type="molecule type" value="Genomic_DNA"/>
</dbReference>